<evidence type="ECO:0000313" key="2">
    <source>
        <dbReference type="Proteomes" id="UP000319557"/>
    </source>
</evidence>
<dbReference type="Proteomes" id="UP000319557">
    <property type="component" value="Chromosome"/>
</dbReference>
<dbReference type="GO" id="GO:0050575">
    <property type="term" value="F:2-(S)-hydroxypropyl-CoM dehydrogenase activity"/>
    <property type="evidence" value="ECO:0007669"/>
    <property type="project" value="UniProtKB-EC"/>
</dbReference>
<dbReference type="InterPro" id="IPR036291">
    <property type="entry name" value="NAD(P)-bd_dom_sf"/>
</dbReference>
<dbReference type="InterPro" id="IPR002347">
    <property type="entry name" value="SDR_fam"/>
</dbReference>
<keyword evidence="1" id="KW-0560">Oxidoreductase</keyword>
<keyword evidence="2" id="KW-1185">Reference proteome</keyword>
<dbReference type="EMBL" id="CP036261">
    <property type="protein sequence ID" value="QDS86096.1"/>
    <property type="molecule type" value="Genomic_DNA"/>
</dbReference>
<dbReference type="EC" id="1.1.1.269" evidence="1"/>
<dbReference type="Gene3D" id="3.40.50.720">
    <property type="entry name" value="NAD(P)-binding Rossmann-like Domain"/>
    <property type="match status" value="1"/>
</dbReference>
<gene>
    <name evidence="1" type="primary">xecE</name>
    <name evidence="1" type="ORF">EC9_02540</name>
</gene>
<dbReference type="SUPFAM" id="SSF51735">
    <property type="entry name" value="NAD(P)-binding Rossmann-fold domains"/>
    <property type="match status" value="1"/>
</dbReference>
<reference evidence="1 2" key="1">
    <citation type="submission" date="2019-02" db="EMBL/GenBank/DDBJ databases">
        <title>Deep-cultivation of Planctomycetes and their phenomic and genomic characterization uncovers novel biology.</title>
        <authorList>
            <person name="Wiegand S."/>
            <person name="Jogler M."/>
            <person name="Boedeker C."/>
            <person name="Pinto D."/>
            <person name="Vollmers J."/>
            <person name="Rivas-Marin E."/>
            <person name="Kohn T."/>
            <person name="Peeters S.H."/>
            <person name="Heuer A."/>
            <person name="Rast P."/>
            <person name="Oberbeckmann S."/>
            <person name="Bunk B."/>
            <person name="Jeske O."/>
            <person name="Meyerdierks A."/>
            <person name="Storesund J.E."/>
            <person name="Kallscheuer N."/>
            <person name="Luecker S."/>
            <person name="Lage O.M."/>
            <person name="Pohl T."/>
            <person name="Merkel B.J."/>
            <person name="Hornburger P."/>
            <person name="Mueller R.-W."/>
            <person name="Bruemmer F."/>
            <person name="Labrenz M."/>
            <person name="Spormann A.M."/>
            <person name="Op den Camp H."/>
            <person name="Overmann J."/>
            <person name="Amann R."/>
            <person name="Jetten M.S.M."/>
            <person name="Mascher T."/>
            <person name="Medema M.H."/>
            <person name="Devos D.P."/>
            <person name="Kaster A.-K."/>
            <person name="Ovreas L."/>
            <person name="Rohde M."/>
            <person name="Galperin M.Y."/>
            <person name="Jogler C."/>
        </authorList>
    </citation>
    <scope>NUCLEOTIDE SEQUENCE [LARGE SCALE GENOMIC DNA]</scope>
    <source>
        <strain evidence="1 2">EC9</strain>
    </source>
</reference>
<dbReference type="KEGG" id="ruv:EC9_02540"/>
<evidence type="ECO:0000313" key="1">
    <source>
        <dbReference type="EMBL" id="QDS86096.1"/>
    </source>
</evidence>
<organism evidence="1 2">
    <name type="scientific">Rosistilla ulvae</name>
    <dbReference type="NCBI Taxonomy" id="1930277"/>
    <lineage>
        <taxon>Bacteria</taxon>
        <taxon>Pseudomonadati</taxon>
        <taxon>Planctomycetota</taxon>
        <taxon>Planctomycetia</taxon>
        <taxon>Pirellulales</taxon>
        <taxon>Pirellulaceae</taxon>
        <taxon>Rosistilla</taxon>
    </lineage>
</organism>
<dbReference type="AlphaFoldDB" id="A0A517LU13"/>
<accession>A0A517LU13</accession>
<dbReference type="OrthoDB" id="9803333at2"/>
<name>A0A517LU13_9BACT</name>
<sequence>MADMYPQGRYGEVDAVAAAAEFLLSDASSWITGQVLGVDGGLSSLRKS</sequence>
<dbReference type="Pfam" id="PF13561">
    <property type="entry name" value="adh_short_C2"/>
    <property type="match status" value="1"/>
</dbReference>
<protein>
    <submittedName>
        <fullName evidence="1">2-(S)-hydroxypropyl-CoM dehydrogenase</fullName>
        <ecNumber evidence="1">1.1.1.269</ecNumber>
    </submittedName>
</protein>
<proteinExistence type="predicted"/>